<evidence type="ECO:0000256" key="5">
    <source>
        <dbReference type="ARBA" id="ARBA00022692"/>
    </source>
</evidence>
<name>A0A972NP28_9BURK</name>
<feature type="domain" description="Porin" evidence="12">
    <location>
        <begin position="14"/>
        <end position="326"/>
    </location>
</feature>
<dbReference type="PANTHER" id="PTHR34501:SF9">
    <property type="entry name" value="MAJOR OUTER MEMBRANE PROTEIN P.IA"/>
    <property type="match status" value="1"/>
</dbReference>
<comment type="subcellular location">
    <subcellularLocation>
        <location evidence="1">Cell outer membrane</location>
        <topology evidence="1">Multi-pass membrane protein</topology>
    </subcellularLocation>
</comment>
<evidence type="ECO:0000256" key="1">
    <source>
        <dbReference type="ARBA" id="ARBA00004571"/>
    </source>
</evidence>
<evidence type="ECO:0000256" key="11">
    <source>
        <dbReference type="SAM" id="SignalP"/>
    </source>
</evidence>
<keyword evidence="5" id="KW-0812">Transmembrane</keyword>
<dbReference type="SUPFAM" id="SSF56935">
    <property type="entry name" value="Porins"/>
    <property type="match status" value="1"/>
</dbReference>
<feature type="chain" id="PRO_5036925652" evidence="11">
    <location>
        <begin position="22"/>
        <end position="355"/>
    </location>
</feature>
<comment type="caution">
    <text evidence="13">The sequence shown here is derived from an EMBL/GenBank/DDBJ whole genome shotgun (WGS) entry which is preliminary data.</text>
</comment>
<reference evidence="13 14" key="1">
    <citation type="submission" date="2019-11" db="EMBL/GenBank/DDBJ databases">
        <title>Metabolism of dissolved organic matter in forest soils.</title>
        <authorList>
            <person name="Cyle K.T."/>
            <person name="Wilhelm R.C."/>
            <person name="Martinez C.E."/>
        </authorList>
    </citation>
    <scope>NUCLEOTIDE SEQUENCE [LARGE SCALE GENOMIC DNA]</scope>
    <source>
        <strain evidence="13 14">5N</strain>
    </source>
</reference>
<dbReference type="RefSeq" id="WP_172163411.1">
    <property type="nucleotide sequence ID" value="NZ_WOEZ01000050.1"/>
</dbReference>
<keyword evidence="4" id="KW-1134">Transmembrane beta strand</keyword>
<proteinExistence type="predicted"/>
<keyword evidence="8" id="KW-0626">Porin</keyword>
<sequence length="355" mass="38002">MKINRLVILFSSCIVAVPVWAQNSVTLYGIVDVGVQAVNHVPTVNGQGGTAFSLTSGGAQTSRWGLRVKEDLGGGYGVIAVLEDGFDATKGTLNNGGRLWGRSSYVGFTSQYGIFTLGRQVTAIYDFDLAYDPVGPALYSSPAYDAAFVSRADNSVKYVDDVSLAGGKLSLDALYSFGYDSVTGVGPVAGDYRVGKEESLFINYQRSVVSVGLLFDQQNGNTIAAQDNKVQRFGAAAQVDLSPVQLYAAYRFLAQKHAAQNRYSSLYWLGAKYLVTPAFNVSSDLLYQQDRNTGQGNPVMLSAIGSYLLSKSTDVYLEAATVLNKKHTNLGVNGFGTSTTGEVQTGVLVGLRTRF</sequence>
<dbReference type="Pfam" id="PF13609">
    <property type="entry name" value="Porin_4"/>
    <property type="match status" value="1"/>
</dbReference>
<gene>
    <name evidence="13" type="ORF">GNZ13_10835</name>
</gene>
<evidence type="ECO:0000259" key="12">
    <source>
        <dbReference type="Pfam" id="PF13609"/>
    </source>
</evidence>
<dbReference type="PANTHER" id="PTHR34501">
    <property type="entry name" value="PROTEIN YDDL-RELATED"/>
    <property type="match status" value="1"/>
</dbReference>
<dbReference type="Proteomes" id="UP000655523">
    <property type="component" value="Unassembled WGS sequence"/>
</dbReference>
<dbReference type="EMBL" id="WOEZ01000050">
    <property type="protein sequence ID" value="NPT55085.1"/>
    <property type="molecule type" value="Genomic_DNA"/>
</dbReference>
<evidence type="ECO:0000256" key="7">
    <source>
        <dbReference type="ARBA" id="ARBA00023065"/>
    </source>
</evidence>
<dbReference type="GO" id="GO:0006811">
    <property type="term" value="P:monoatomic ion transport"/>
    <property type="evidence" value="ECO:0007669"/>
    <property type="project" value="UniProtKB-KW"/>
</dbReference>
<comment type="subunit">
    <text evidence="2">Homotrimer.</text>
</comment>
<evidence type="ECO:0000313" key="14">
    <source>
        <dbReference type="Proteomes" id="UP000655523"/>
    </source>
</evidence>
<keyword evidence="7" id="KW-0406">Ion transport</keyword>
<feature type="signal peptide" evidence="11">
    <location>
        <begin position="1"/>
        <end position="21"/>
    </location>
</feature>
<accession>A0A972NP28</accession>
<dbReference type="GO" id="GO:0046930">
    <property type="term" value="C:pore complex"/>
    <property type="evidence" value="ECO:0007669"/>
    <property type="project" value="UniProtKB-KW"/>
</dbReference>
<dbReference type="GO" id="GO:0015288">
    <property type="term" value="F:porin activity"/>
    <property type="evidence" value="ECO:0007669"/>
    <property type="project" value="UniProtKB-KW"/>
</dbReference>
<dbReference type="InterPro" id="IPR023614">
    <property type="entry name" value="Porin_dom_sf"/>
</dbReference>
<evidence type="ECO:0000256" key="4">
    <source>
        <dbReference type="ARBA" id="ARBA00022452"/>
    </source>
</evidence>
<evidence type="ECO:0000256" key="6">
    <source>
        <dbReference type="ARBA" id="ARBA00022729"/>
    </source>
</evidence>
<evidence type="ECO:0000256" key="10">
    <source>
        <dbReference type="ARBA" id="ARBA00023237"/>
    </source>
</evidence>
<keyword evidence="3" id="KW-0813">Transport</keyword>
<dbReference type="InterPro" id="IPR050298">
    <property type="entry name" value="Gram-neg_bact_OMP"/>
</dbReference>
<evidence type="ECO:0000256" key="3">
    <source>
        <dbReference type="ARBA" id="ARBA00022448"/>
    </source>
</evidence>
<dbReference type="CDD" id="cd00342">
    <property type="entry name" value="gram_neg_porins"/>
    <property type="match status" value="1"/>
</dbReference>
<evidence type="ECO:0000256" key="9">
    <source>
        <dbReference type="ARBA" id="ARBA00023136"/>
    </source>
</evidence>
<dbReference type="InterPro" id="IPR033900">
    <property type="entry name" value="Gram_neg_porin_domain"/>
</dbReference>
<evidence type="ECO:0000256" key="8">
    <source>
        <dbReference type="ARBA" id="ARBA00023114"/>
    </source>
</evidence>
<dbReference type="AlphaFoldDB" id="A0A972NP28"/>
<evidence type="ECO:0000256" key="2">
    <source>
        <dbReference type="ARBA" id="ARBA00011233"/>
    </source>
</evidence>
<dbReference type="Gene3D" id="2.40.160.10">
    <property type="entry name" value="Porin"/>
    <property type="match status" value="1"/>
</dbReference>
<keyword evidence="9" id="KW-0472">Membrane</keyword>
<keyword evidence="6 11" id="KW-0732">Signal</keyword>
<evidence type="ECO:0000313" key="13">
    <source>
        <dbReference type="EMBL" id="NPT55085.1"/>
    </source>
</evidence>
<organism evidence="13 14">
    <name type="scientific">Paraburkholderia elongata</name>
    <dbReference type="NCBI Taxonomy" id="2675747"/>
    <lineage>
        <taxon>Bacteria</taxon>
        <taxon>Pseudomonadati</taxon>
        <taxon>Pseudomonadota</taxon>
        <taxon>Betaproteobacteria</taxon>
        <taxon>Burkholderiales</taxon>
        <taxon>Burkholderiaceae</taxon>
        <taxon>Paraburkholderia</taxon>
    </lineage>
</organism>
<protein>
    <submittedName>
        <fullName evidence="13">Porin</fullName>
    </submittedName>
</protein>
<keyword evidence="10" id="KW-0998">Cell outer membrane</keyword>
<dbReference type="GO" id="GO:0009279">
    <property type="term" value="C:cell outer membrane"/>
    <property type="evidence" value="ECO:0007669"/>
    <property type="project" value="UniProtKB-SubCell"/>
</dbReference>
<keyword evidence="14" id="KW-1185">Reference proteome</keyword>